<dbReference type="AlphaFoldDB" id="A0A165R019"/>
<evidence type="ECO:0000256" key="7">
    <source>
        <dbReference type="ARBA" id="ARBA00022806"/>
    </source>
</evidence>
<accession>A0A165R019</accession>
<keyword evidence="5" id="KW-0227">DNA damage</keyword>
<feature type="compositionally biased region" description="Basic and acidic residues" evidence="13">
    <location>
        <begin position="74"/>
        <end position="85"/>
    </location>
</feature>
<keyword evidence="8" id="KW-0067">ATP-binding</keyword>
<dbReference type="EMBL" id="KV429053">
    <property type="protein sequence ID" value="KZT70134.1"/>
    <property type="molecule type" value="Genomic_DNA"/>
</dbReference>
<evidence type="ECO:0000256" key="6">
    <source>
        <dbReference type="ARBA" id="ARBA00022801"/>
    </source>
</evidence>
<name>A0A165R019_9APHY</name>
<evidence type="ECO:0000259" key="14">
    <source>
        <dbReference type="PROSITE" id="PS51192"/>
    </source>
</evidence>
<dbReference type="Gene3D" id="1.20.120.850">
    <property type="entry name" value="SWI2/SNF2 ATPases, N-terminal domain"/>
    <property type="match status" value="1"/>
</dbReference>
<dbReference type="GO" id="GO:0004386">
    <property type="term" value="F:helicase activity"/>
    <property type="evidence" value="ECO:0007669"/>
    <property type="project" value="UniProtKB-KW"/>
</dbReference>
<evidence type="ECO:0000259" key="15">
    <source>
        <dbReference type="PROSITE" id="PS51194"/>
    </source>
</evidence>
<dbReference type="PANTHER" id="PTHR45629">
    <property type="entry name" value="SNF2/RAD54 FAMILY MEMBER"/>
    <property type="match status" value="1"/>
</dbReference>
<feature type="domain" description="Helicase C-terminal" evidence="15">
    <location>
        <begin position="578"/>
        <end position="735"/>
    </location>
</feature>
<dbReference type="FunFam" id="3.40.50.300:FF:000332">
    <property type="entry name" value="DNA repair and recombination protein RAD54-like"/>
    <property type="match status" value="1"/>
</dbReference>
<evidence type="ECO:0000256" key="11">
    <source>
        <dbReference type="ARBA" id="ARBA00023242"/>
    </source>
</evidence>
<feature type="region of interest" description="Disordered" evidence="13">
    <location>
        <begin position="156"/>
        <end position="184"/>
    </location>
</feature>
<evidence type="ECO:0000313" key="16">
    <source>
        <dbReference type="EMBL" id="KZT70134.1"/>
    </source>
</evidence>
<dbReference type="STRING" id="1314783.A0A165R019"/>
<evidence type="ECO:0000256" key="3">
    <source>
        <dbReference type="ARBA" id="ARBA00022553"/>
    </source>
</evidence>
<dbReference type="GO" id="GO:0007131">
    <property type="term" value="P:reciprocal meiotic recombination"/>
    <property type="evidence" value="ECO:0007669"/>
    <property type="project" value="TreeGrafter"/>
</dbReference>
<feature type="region of interest" description="Disordered" evidence="13">
    <location>
        <begin position="1"/>
        <end position="85"/>
    </location>
</feature>
<keyword evidence="4" id="KW-0547">Nucleotide-binding</keyword>
<evidence type="ECO:0000256" key="8">
    <source>
        <dbReference type="ARBA" id="ARBA00022840"/>
    </source>
</evidence>
<dbReference type="PANTHER" id="PTHR45629:SF7">
    <property type="entry name" value="DNA EXCISION REPAIR PROTEIN ERCC-6-RELATED"/>
    <property type="match status" value="1"/>
</dbReference>
<dbReference type="GO" id="GO:0003677">
    <property type="term" value="F:DNA binding"/>
    <property type="evidence" value="ECO:0007669"/>
    <property type="project" value="UniProtKB-KW"/>
</dbReference>
<evidence type="ECO:0000256" key="9">
    <source>
        <dbReference type="ARBA" id="ARBA00023125"/>
    </source>
</evidence>
<dbReference type="SUPFAM" id="SSF52540">
    <property type="entry name" value="P-loop containing nucleoside triphosphate hydrolases"/>
    <property type="match status" value="2"/>
</dbReference>
<dbReference type="SMART" id="SM00487">
    <property type="entry name" value="DEXDc"/>
    <property type="match status" value="1"/>
</dbReference>
<evidence type="ECO:0000256" key="13">
    <source>
        <dbReference type="SAM" id="MobiDB-lite"/>
    </source>
</evidence>
<dbReference type="InterPro" id="IPR049730">
    <property type="entry name" value="SNF2/RAD54-like_C"/>
</dbReference>
<keyword evidence="12" id="KW-0175">Coiled coil</keyword>
<dbReference type="PROSITE" id="PS51192">
    <property type="entry name" value="HELICASE_ATP_BIND_1"/>
    <property type="match status" value="1"/>
</dbReference>
<dbReference type="OrthoDB" id="413460at2759"/>
<dbReference type="CDD" id="cd18793">
    <property type="entry name" value="SF2_C_SNF"/>
    <property type="match status" value="1"/>
</dbReference>
<dbReference type="Proteomes" id="UP000076727">
    <property type="component" value="Unassembled WGS sequence"/>
</dbReference>
<dbReference type="InterPro" id="IPR038718">
    <property type="entry name" value="SNF2-like_sf"/>
</dbReference>
<dbReference type="InterPro" id="IPR050496">
    <property type="entry name" value="SNF2_RAD54_helicase_repair"/>
</dbReference>
<organism evidence="16 17">
    <name type="scientific">Daedalea quercina L-15889</name>
    <dbReference type="NCBI Taxonomy" id="1314783"/>
    <lineage>
        <taxon>Eukaryota</taxon>
        <taxon>Fungi</taxon>
        <taxon>Dikarya</taxon>
        <taxon>Basidiomycota</taxon>
        <taxon>Agaricomycotina</taxon>
        <taxon>Agaricomycetes</taxon>
        <taxon>Polyporales</taxon>
        <taxon>Fomitopsis</taxon>
    </lineage>
</organism>
<dbReference type="Pfam" id="PF08658">
    <property type="entry name" value="Rad54_N"/>
    <property type="match status" value="1"/>
</dbReference>
<dbReference type="GO" id="GO:0005634">
    <property type="term" value="C:nucleus"/>
    <property type="evidence" value="ECO:0007669"/>
    <property type="project" value="UniProtKB-SubCell"/>
</dbReference>
<dbReference type="InterPro" id="IPR014001">
    <property type="entry name" value="Helicase_ATP-bd"/>
</dbReference>
<evidence type="ECO:0000256" key="12">
    <source>
        <dbReference type="SAM" id="Coils"/>
    </source>
</evidence>
<dbReference type="GO" id="GO:0045003">
    <property type="term" value="P:double-strand break repair via synthesis-dependent strand annealing"/>
    <property type="evidence" value="ECO:0007669"/>
    <property type="project" value="TreeGrafter"/>
</dbReference>
<keyword evidence="6" id="KW-0378">Hydrolase</keyword>
<evidence type="ECO:0000256" key="4">
    <source>
        <dbReference type="ARBA" id="ARBA00022741"/>
    </source>
</evidence>
<dbReference type="PROSITE" id="PS51194">
    <property type="entry name" value="HELICASE_CTER"/>
    <property type="match status" value="1"/>
</dbReference>
<dbReference type="InterPro" id="IPR013967">
    <property type="entry name" value="Rad54_N"/>
</dbReference>
<dbReference type="InterPro" id="IPR001650">
    <property type="entry name" value="Helicase_C-like"/>
</dbReference>
<dbReference type="Gene3D" id="3.40.50.10810">
    <property type="entry name" value="Tandem AAA-ATPase domain"/>
    <property type="match status" value="1"/>
</dbReference>
<keyword evidence="9" id="KW-0238">DNA-binding</keyword>
<evidence type="ECO:0000256" key="5">
    <source>
        <dbReference type="ARBA" id="ARBA00022763"/>
    </source>
</evidence>
<reference evidence="16 17" key="1">
    <citation type="journal article" date="2016" name="Mol. Biol. Evol.">
        <title>Comparative Genomics of Early-Diverging Mushroom-Forming Fungi Provides Insights into the Origins of Lignocellulose Decay Capabilities.</title>
        <authorList>
            <person name="Nagy L.G."/>
            <person name="Riley R."/>
            <person name="Tritt A."/>
            <person name="Adam C."/>
            <person name="Daum C."/>
            <person name="Floudas D."/>
            <person name="Sun H."/>
            <person name="Yadav J.S."/>
            <person name="Pangilinan J."/>
            <person name="Larsson K.H."/>
            <person name="Matsuura K."/>
            <person name="Barry K."/>
            <person name="Labutti K."/>
            <person name="Kuo R."/>
            <person name="Ohm R.A."/>
            <person name="Bhattacharya S.S."/>
            <person name="Shirouzu T."/>
            <person name="Yoshinaga Y."/>
            <person name="Martin F.M."/>
            <person name="Grigoriev I.V."/>
            <person name="Hibbett D.S."/>
        </authorList>
    </citation>
    <scope>NUCLEOTIDE SEQUENCE [LARGE SCALE GENOMIC DNA]</scope>
    <source>
        <strain evidence="16 17">L-15889</strain>
    </source>
</reference>
<dbReference type="SMART" id="SM00490">
    <property type="entry name" value="HELICc"/>
    <property type="match status" value="1"/>
</dbReference>
<dbReference type="InterPro" id="IPR027417">
    <property type="entry name" value="P-loop_NTPase"/>
</dbReference>
<dbReference type="GO" id="GO:0005524">
    <property type="term" value="F:ATP binding"/>
    <property type="evidence" value="ECO:0007669"/>
    <property type="project" value="UniProtKB-KW"/>
</dbReference>
<keyword evidence="11" id="KW-0539">Nucleus</keyword>
<evidence type="ECO:0000256" key="1">
    <source>
        <dbReference type="ARBA" id="ARBA00004123"/>
    </source>
</evidence>
<comment type="similarity">
    <text evidence="2">Belongs to the SNF2/RAD54 helicase family.</text>
</comment>
<feature type="domain" description="Helicase ATP-binding" evidence="14">
    <location>
        <begin position="241"/>
        <end position="419"/>
    </location>
</feature>
<comment type="subcellular location">
    <subcellularLocation>
        <location evidence="1">Nucleus</location>
    </subcellularLocation>
</comment>
<gene>
    <name evidence="16" type="ORF">DAEQUDRAFT_709013</name>
</gene>
<dbReference type="Pfam" id="PF00271">
    <property type="entry name" value="Helicase_C"/>
    <property type="match status" value="1"/>
</dbReference>
<feature type="compositionally biased region" description="Basic and acidic residues" evidence="13">
    <location>
        <begin position="47"/>
        <end position="57"/>
    </location>
</feature>
<proteinExistence type="inferred from homology"/>
<dbReference type="Gene3D" id="3.40.50.300">
    <property type="entry name" value="P-loop containing nucleotide triphosphate hydrolases"/>
    <property type="match status" value="1"/>
</dbReference>
<dbReference type="Pfam" id="PF00176">
    <property type="entry name" value="SNF2-rel_dom"/>
    <property type="match status" value="1"/>
</dbReference>
<keyword evidence="3" id="KW-0597">Phosphoprotein</keyword>
<keyword evidence="10" id="KW-0234">DNA repair</keyword>
<sequence length="816" mass="92456">MLRRVPVTSDGKVVDRLQESSRISKPFKPPTSLVQRNQPARKRKRADYKEQQRKSDDSGSEDGDVPQRKKKKLDKNGFPERPRDSNVVHYPVYKVKPFGEVTRRFSIPEMRNKDGSIIPTIQTNAALGIRPLANLLPRPLHDPMEDHAIVLYDPTVDDRETDEERREREKEEAKEKAAQEAREKTAGMYNPHKSLKELLGGVKEKKKRNDKVAVVIDPRLSKVLRPHQVEGVKFLYRCTTGMVVENQYGCIMADEMGLGKTLQCIALMWTLLKQSPHASKGTIEKCIIACPASLVKNWANELAKWLGKDAISPFAIDGKGGKAEMLERVARWVAAGGRNVSQPVMIVSYETLRTLSAHLANCSIGLLLCDEGHRLKNSESQTFQALSGLNVKRRVILSGTPIQNDLSEYFSLLNFANPNFLGSKNDFRKNFENAIIRGRDADASDAIKAESEKKLKELGALVSKFIIRRTNDLLSKYLPVKYEQVVFCGLSEFQLSLYRLFISSPEIQALLRGAESQPLKAINILKKLCNHPELLDLPSDLRGSEKLLPPDFNGAGASAKSRGRDQTVHCGWSGKFVVLERFLHRIRTETNDKIVLISNYTQTLDLFEKLLRSKKYGYFRLDGTQTINKRQKLVDQFNDPEGKEFVFLLSSKAGGCGINLIGANRLILFDPDWNPAADQQALARVWRDGQKKECFVYRFISTGTIEEKIFQRQASKQALSSAVVDEKEDAERHFSLDALRKLFLFNEKTLCETHETFKCKRCKDGRQIIRAPALLYGDASTWNHFINAELKNNHDDLLRAEVGLPEVSFVFQYISH</sequence>
<keyword evidence="17" id="KW-1185">Reference proteome</keyword>
<dbReference type="FunFam" id="3.40.50.10810:FF:000010">
    <property type="entry name" value="DNA repair and recombination protein RAD54-like"/>
    <property type="match status" value="1"/>
</dbReference>
<evidence type="ECO:0000256" key="10">
    <source>
        <dbReference type="ARBA" id="ARBA00023204"/>
    </source>
</evidence>
<dbReference type="InterPro" id="IPR000330">
    <property type="entry name" value="SNF2_N"/>
</dbReference>
<protein>
    <submittedName>
        <fullName evidence="16">DNA repair protein, SNF2 family</fullName>
    </submittedName>
</protein>
<evidence type="ECO:0000313" key="17">
    <source>
        <dbReference type="Proteomes" id="UP000076727"/>
    </source>
</evidence>
<dbReference type="GO" id="GO:0016817">
    <property type="term" value="F:hydrolase activity, acting on acid anhydrides"/>
    <property type="evidence" value="ECO:0007669"/>
    <property type="project" value="InterPro"/>
</dbReference>
<dbReference type="GO" id="GO:0015616">
    <property type="term" value="F:DNA translocase activity"/>
    <property type="evidence" value="ECO:0007669"/>
    <property type="project" value="TreeGrafter"/>
</dbReference>
<keyword evidence="7" id="KW-0347">Helicase</keyword>
<feature type="coiled-coil region" evidence="12">
    <location>
        <begin position="156"/>
        <end position="184"/>
    </location>
</feature>
<evidence type="ECO:0000256" key="2">
    <source>
        <dbReference type="ARBA" id="ARBA00007025"/>
    </source>
</evidence>